<evidence type="ECO:0000256" key="1">
    <source>
        <dbReference type="SAM" id="SignalP"/>
    </source>
</evidence>
<dbReference type="CDD" id="cd00866">
    <property type="entry name" value="PEBP_euk"/>
    <property type="match status" value="1"/>
</dbReference>
<sequence>MIYTVVILSFLSIGNVLTENSCMMESVFATTCSFGGLILQTEAMNANNNISRILSDDNCNQQFHREDFLTSPNVKFEKAVPDVMYTLVMADPDAVNILPNTTVLHWMVANIKGSDFANGHLNDGLVVKRYHPPTPPPNSGIHRYQFTVYTQDKKLFGNIAHENRANFQLESWLESTEQKLCGPVAGTQFRVQALTADQYQAALKQ</sequence>
<keyword evidence="3" id="KW-1185">Reference proteome</keyword>
<dbReference type="Pfam" id="PF01161">
    <property type="entry name" value="PBP"/>
    <property type="match status" value="1"/>
</dbReference>
<dbReference type="EMBL" id="JAPXFL010000003">
    <property type="protein sequence ID" value="KAK9508372.1"/>
    <property type="molecule type" value="Genomic_DNA"/>
</dbReference>
<keyword evidence="1" id="KW-0732">Signal</keyword>
<evidence type="ECO:0000313" key="3">
    <source>
        <dbReference type="Proteomes" id="UP001461498"/>
    </source>
</evidence>
<dbReference type="InterPro" id="IPR036610">
    <property type="entry name" value="PEBP-like_sf"/>
</dbReference>
<reference evidence="2 3" key="1">
    <citation type="submission" date="2022-12" db="EMBL/GenBank/DDBJ databases">
        <title>Chromosome-level genome assembly of true bugs.</title>
        <authorList>
            <person name="Ma L."/>
            <person name="Li H."/>
        </authorList>
    </citation>
    <scope>NUCLEOTIDE SEQUENCE [LARGE SCALE GENOMIC DNA]</scope>
    <source>
        <strain evidence="2">Lab_2022b</strain>
    </source>
</reference>
<evidence type="ECO:0000313" key="2">
    <source>
        <dbReference type="EMBL" id="KAK9508372.1"/>
    </source>
</evidence>
<accession>A0AAW1DCZ5</accession>
<dbReference type="InterPro" id="IPR035810">
    <property type="entry name" value="PEBP_euk"/>
</dbReference>
<comment type="caution">
    <text evidence="2">The sequence shown here is derived from an EMBL/GenBank/DDBJ whole genome shotgun (WGS) entry which is preliminary data.</text>
</comment>
<feature type="signal peptide" evidence="1">
    <location>
        <begin position="1"/>
        <end position="18"/>
    </location>
</feature>
<name>A0AAW1DCZ5_9HEMI</name>
<dbReference type="AlphaFoldDB" id="A0AAW1DCZ5"/>
<gene>
    <name evidence="2" type="ORF">O3M35_005952</name>
</gene>
<dbReference type="Proteomes" id="UP001461498">
    <property type="component" value="Unassembled WGS sequence"/>
</dbReference>
<protein>
    <recommendedName>
        <fullName evidence="4">Phosphatidylethanolamine-binding protein</fullName>
    </recommendedName>
</protein>
<dbReference type="InterPro" id="IPR008914">
    <property type="entry name" value="PEBP"/>
</dbReference>
<proteinExistence type="predicted"/>
<feature type="chain" id="PRO_5043676718" description="Phosphatidylethanolamine-binding protein" evidence="1">
    <location>
        <begin position="19"/>
        <end position="205"/>
    </location>
</feature>
<organism evidence="2 3">
    <name type="scientific">Rhynocoris fuscipes</name>
    <dbReference type="NCBI Taxonomy" id="488301"/>
    <lineage>
        <taxon>Eukaryota</taxon>
        <taxon>Metazoa</taxon>
        <taxon>Ecdysozoa</taxon>
        <taxon>Arthropoda</taxon>
        <taxon>Hexapoda</taxon>
        <taxon>Insecta</taxon>
        <taxon>Pterygota</taxon>
        <taxon>Neoptera</taxon>
        <taxon>Paraneoptera</taxon>
        <taxon>Hemiptera</taxon>
        <taxon>Heteroptera</taxon>
        <taxon>Panheteroptera</taxon>
        <taxon>Cimicomorpha</taxon>
        <taxon>Reduviidae</taxon>
        <taxon>Harpactorinae</taxon>
        <taxon>Harpactorini</taxon>
        <taxon>Rhynocoris</taxon>
    </lineage>
</organism>
<dbReference type="Gene3D" id="3.90.280.10">
    <property type="entry name" value="PEBP-like"/>
    <property type="match status" value="1"/>
</dbReference>
<dbReference type="PANTHER" id="PTHR11362">
    <property type="entry name" value="PHOSPHATIDYLETHANOLAMINE-BINDING PROTEIN"/>
    <property type="match status" value="1"/>
</dbReference>
<dbReference type="PANTHER" id="PTHR11362:SF82">
    <property type="entry name" value="PHOSPHATIDYLETHANOLAMINE-BINDING PROTEIN 4"/>
    <property type="match status" value="1"/>
</dbReference>
<dbReference type="SUPFAM" id="SSF49777">
    <property type="entry name" value="PEBP-like"/>
    <property type="match status" value="1"/>
</dbReference>
<evidence type="ECO:0008006" key="4">
    <source>
        <dbReference type="Google" id="ProtNLM"/>
    </source>
</evidence>